<dbReference type="GO" id="GO:0004803">
    <property type="term" value="F:transposase activity"/>
    <property type="evidence" value="ECO:0007669"/>
    <property type="project" value="InterPro"/>
</dbReference>
<proteinExistence type="predicted"/>
<gene>
    <name evidence="1" type="ORF">SAMN04488541_101380</name>
</gene>
<protein>
    <recommendedName>
        <fullName evidence="3">Transposase</fullName>
    </recommendedName>
</protein>
<sequence length="143" mass="17276">MVRVKENLIENKKSPHQEGLHSAERVVSKHFSDMFNAYSKAINKAYNRTGSLFESPFKRLIVEDSAYFSRLVWYIHYNPQKHGFVKDFKDYPYSSYYSHISNKPTRLQREELLTWFGDANEYKYFHQLQHSENEFDKYIIEFD</sequence>
<accession>A0A1I2FDZ5</accession>
<reference evidence="1 2" key="1">
    <citation type="submission" date="2016-10" db="EMBL/GenBank/DDBJ databases">
        <authorList>
            <person name="de Groot N.N."/>
        </authorList>
    </citation>
    <scope>NUCLEOTIDE SEQUENCE [LARGE SCALE GENOMIC DNA]</scope>
    <source>
        <strain>GEY</strain>
        <strain evidence="2">DSM 9560</strain>
    </source>
</reference>
<dbReference type="GO" id="GO:0003677">
    <property type="term" value="F:DNA binding"/>
    <property type="evidence" value="ECO:0007669"/>
    <property type="project" value="InterPro"/>
</dbReference>
<dbReference type="GO" id="GO:0006313">
    <property type="term" value="P:DNA transposition"/>
    <property type="evidence" value="ECO:0007669"/>
    <property type="project" value="InterPro"/>
</dbReference>
<dbReference type="AlphaFoldDB" id="A0A1I2FDZ5"/>
<dbReference type="InterPro" id="IPR036515">
    <property type="entry name" value="Transposase_17_sf"/>
</dbReference>
<evidence type="ECO:0000313" key="2">
    <source>
        <dbReference type="Proteomes" id="UP000199513"/>
    </source>
</evidence>
<dbReference type="PANTHER" id="PTHR34322">
    <property type="entry name" value="TRANSPOSASE, Y1_TNP DOMAIN-CONTAINING"/>
    <property type="match status" value="1"/>
</dbReference>
<organism evidence="1 2">
    <name type="scientific">Thermoflexibacter ruber</name>
    <dbReference type="NCBI Taxonomy" id="1003"/>
    <lineage>
        <taxon>Bacteria</taxon>
        <taxon>Pseudomonadati</taxon>
        <taxon>Bacteroidota</taxon>
        <taxon>Cytophagia</taxon>
        <taxon>Cytophagales</taxon>
        <taxon>Thermoflexibacteraceae</taxon>
        <taxon>Thermoflexibacter</taxon>
    </lineage>
</organism>
<keyword evidence="2" id="KW-1185">Reference proteome</keyword>
<dbReference type="PANTHER" id="PTHR34322:SF2">
    <property type="entry name" value="TRANSPOSASE IS200-LIKE DOMAIN-CONTAINING PROTEIN"/>
    <property type="match status" value="1"/>
</dbReference>
<dbReference type="STRING" id="1003.SAMN04488541_101380"/>
<dbReference type="EMBL" id="FONY01000013">
    <property type="protein sequence ID" value="SFF03465.1"/>
    <property type="molecule type" value="Genomic_DNA"/>
</dbReference>
<dbReference type="SUPFAM" id="SSF143422">
    <property type="entry name" value="Transposase IS200-like"/>
    <property type="match status" value="1"/>
</dbReference>
<dbReference type="RefSeq" id="WP_245764025.1">
    <property type="nucleotide sequence ID" value="NZ_FONY01000013.1"/>
</dbReference>
<evidence type="ECO:0008006" key="3">
    <source>
        <dbReference type="Google" id="ProtNLM"/>
    </source>
</evidence>
<name>A0A1I2FDZ5_9BACT</name>
<dbReference type="Gene3D" id="3.30.70.1290">
    <property type="entry name" value="Transposase IS200-like"/>
    <property type="match status" value="1"/>
</dbReference>
<evidence type="ECO:0000313" key="1">
    <source>
        <dbReference type="EMBL" id="SFF03465.1"/>
    </source>
</evidence>
<dbReference type="Proteomes" id="UP000199513">
    <property type="component" value="Unassembled WGS sequence"/>
</dbReference>